<dbReference type="STRING" id="564137.SAMN04488238_101238"/>
<evidence type="ECO:0000256" key="1">
    <source>
        <dbReference type="ARBA" id="ARBA00022729"/>
    </source>
</evidence>
<organism evidence="2 3">
    <name type="scientific">Roseicitreum antarcticum</name>
    <dbReference type="NCBI Taxonomy" id="564137"/>
    <lineage>
        <taxon>Bacteria</taxon>
        <taxon>Pseudomonadati</taxon>
        <taxon>Pseudomonadota</taxon>
        <taxon>Alphaproteobacteria</taxon>
        <taxon>Rhodobacterales</taxon>
        <taxon>Paracoccaceae</taxon>
        <taxon>Roseicitreum</taxon>
    </lineage>
</organism>
<name>A0A1H2R9H7_9RHOB</name>
<dbReference type="PANTHER" id="PTHR35869">
    <property type="entry name" value="OUTER-MEMBRANE LIPOPROTEIN CARRIER PROTEIN"/>
    <property type="match status" value="1"/>
</dbReference>
<dbReference type="AlphaFoldDB" id="A0A1H2R9H7"/>
<evidence type="ECO:0000313" key="2">
    <source>
        <dbReference type="EMBL" id="SDW16092.1"/>
    </source>
</evidence>
<evidence type="ECO:0000313" key="3">
    <source>
        <dbReference type="Proteomes" id="UP000198539"/>
    </source>
</evidence>
<accession>A0A1H2R9H7</accession>
<keyword evidence="3" id="KW-1185">Reference proteome</keyword>
<keyword evidence="2" id="KW-0449">Lipoprotein</keyword>
<dbReference type="InterPro" id="IPR029046">
    <property type="entry name" value="LolA/LolB/LppX"/>
</dbReference>
<dbReference type="EMBL" id="FNOM01000001">
    <property type="protein sequence ID" value="SDW16092.1"/>
    <property type="molecule type" value="Genomic_DNA"/>
</dbReference>
<sequence length="232" mass="26054">MFRQLSALCTARDKLSGAVGPRRSYTEYMMKIRSFPVVMLLATLWLALAGPAQADRIALSELSRYFNAFTTAQGGFTQINADGTLSTGRIYIHRPGRVRFEYDPPDRSLVMAGGSTVAVFDARSNQGPAQYPLSRTPLNLILTRNVDFTRDRMVVQHTNDELTTSVTAQDPEHPEYGNIRLVFSENPTELRQWVVTDDMGRETTVILNDLQFGMDLSAGLFNIVAETDQRRR</sequence>
<dbReference type="Gene3D" id="2.50.20.10">
    <property type="entry name" value="Lipoprotein localisation LolA/LolB/LppX"/>
    <property type="match status" value="1"/>
</dbReference>
<dbReference type="InterPro" id="IPR004564">
    <property type="entry name" value="OM_lipoprot_carrier_LolA-like"/>
</dbReference>
<dbReference type="Proteomes" id="UP000198539">
    <property type="component" value="Unassembled WGS sequence"/>
</dbReference>
<keyword evidence="1" id="KW-0732">Signal</keyword>
<reference evidence="2 3" key="1">
    <citation type="submission" date="2016-10" db="EMBL/GenBank/DDBJ databases">
        <authorList>
            <person name="de Groot N.N."/>
        </authorList>
    </citation>
    <scope>NUCLEOTIDE SEQUENCE [LARGE SCALE GENOMIC DNA]</scope>
    <source>
        <strain evidence="2 3">CGMCC 1.8894</strain>
    </source>
</reference>
<gene>
    <name evidence="2" type="ORF">SAMN04488238_101238</name>
</gene>
<dbReference type="SUPFAM" id="SSF89392">
    <property type="entry name" value="Prokaryotic lipoproteins and lipoprotein localization factors"/>
    <property type="match status" value="1"/>
</dbReference>
<proteinExistence type="predicted"/>
<dbReference type="PANTHER" id="PTHR35869:SF1">
    <property type="entry name" value="OUTER-MEMBRANE LIPOPROTEIN CARRIER PROTEIN"/>
    <property type="match status" value="1"/>
</dbReference>
<dbReference type="CDD" id="cd16325">
    <property type="entry name" value="LolA"/>
    <property type="match status" value="1"/>
</dbReference>
<dbReference type="Pfam" id="PF03548">
    <property type="entry name" value="LolA"/>
    <property type="match status" value="1"/>
</dbReference>
<protein>
    <submittedName>
        <fullName evidence="2">Outer membrane lipoprotein-sorting protein</fullName>
    </submittedName>
</protein>